<gene>
    <name evidence="1" type="ORF">IMG5_083970</name>
</gene>
<dbReference type="GeneID" id="14908573"/>
<proteinExistence type="predicted"/>
<sequence length="294" mass="35936">MQMSIFITNNFMILFANLNLKLSIPQLKAYNINLFLQNLILYIHQSKVIDLYINLQKDKYIYHFIKQNLSIYKQWHNQFITNILKYSVNNIFPIFLHISSIYYYYLYYNIINHYPKVNLFIQQNHVLCINLYKDKNISNHMGLDIYIYYYFLNLLKNLNIYIIDYKNFLKDIDHDFLNCIFKNFRFLLNSLILYKHHCNNLIISILKFPEFYIIQPLKIHIFYIIRYIYQSQDNLQSKVLCIYLNLRKILDILKKNTQFFEMSTLLLIIGSPRDQNKLKNYLMLVYNLLQCTDY</sequence>
<name>G0QQU3_ICHMU</name>
<dbReference type="EMBL" id="GL983678">
    <property type="protein sequence ID" value="EGR32412.1"/>
    <property type="molecule type" value="Genomic_DNA"/>
</dbReference>
<dbReference type="InParanoid" id="G0QQU3"/>
<dbReference type="AlphaFoldDB" id="G0QQU3"/>
<dbReference type="Proteomes" id="UP000008983">
    <property type="component" value="Unassembled WGS sequence"/>
</dbReference>
<organism evidence="1 2">
    <name type="scientific">Ichthyophthirius multifiliis</name>
    <name type="common">White spot disease agent</name>
    <name type="synonym">Ich</name>
    <dbReference type="NCBI Taxonomy" id="5932"/>
    <lineage>
        <taxon>Eukaryota</taxon>
        <taxon>Sar</taxon>
        <taxon>Alveolata</taxon>
        <taxon>Ciliophora</taxon>
        <taxon>Intramacronucleata</taxon>
        <taxon>Oligohymenophorea</taxon>
        <taxon>Hymenostomatida</taxon>
        <taxon>Ophryoglenina</taxon>
        <taxon>Ichthyophthirius</taxon>
    </lineage>
</organism>
<dbReference type="RefSeq" id="XP_004036398.1">
    <property type="nucleotide sequence ID" value="XM_004036350.1"/>
</dbReference>
<accession>G0QQU3</accession>
<protein>
    <submittedName>
        <fullName evidence="1">Uncharacterized protein</fullName>
    </submittedName>
</protein>
<evidence type="ECO:0000313" key="1">
    <source>
        <dbReference type="EMBL" id="EGR32412.1"/>
    </source>
</evidence>
<keyword evidence="2" id="KW-1185">Reference proteome</keyword>
<evidence type="ECO:0000313" key="2">
    <source>
        <dbReference type="Proteomes" id="UP000008983"/>
    </source>
</evidence>
<reference evidence="1 2" key="1">
    <citation type="submission" date="2011-07" db="EMBL/GenBank/DDBJ databases">
        <authorList>
            <person name="Coyne R."/>
            <person name="Brami D."/>
            <person name="Johnson J."/>
            <person name="Hostetler J."/>
            <person name="Hannick L."/>
            <person name="Clark T."/>
            <person name="Cassidy-Hanley D."/>
            <person name="Inman J."/>
        </authorList>
    </citation>
    <scope>NUCLEOTIDE SEQUENCE [LARGE SCALE GENOMIC DNA]</scope>
    <source>
        <strain evidence="1 2">G5</strain>
    </source>
</reference>